<accession>A0A6B9FG47</accession>
<protein>
    <submittedName>
        <fullName evidence="1">Uncharacterized protein</fullName>
    </submittedName>
</protein>
<gene>
    <name evidence="1" type="ORF">EI982_09470</name>
</gene>
<keyword evidence="2" id="KW-1185">Reference proteome</keyword>
<dbReference type="EMBL" id="CP034345">
    <property type="protein sequence ID" value="QGX95003.1"/>
    <property type="molecule type" value="Genomic_DNA"/>
</dbReference>
<evidence type="ECO:0000313" key="2">
    <source>
        <dbReference type="Proteomes" id="UP000428325"/>
    </source>
</evidence>
<organism evidence="1 2">
    <name type="scientific">Haloplanus rallus</name>
    <dbReference type="NCBI Taxonomy" id="1816183"/>
    <lineage>
        <taxon>Archaea</taxon>
        <taxon>Methanobacteriati</taxon>
        <taxon>Methanobacteriota</taxon>
        <taxon>Stenosarchaea group</taxon>
        <taxon>Halobacteria</taxon>
        <taxon>Halobacteriales</taxon>
        <taxon>Haloferacaceae</taxon>
        <taxon>Haloplanus</taxon>
    </lineage>
</organism>
<dbReference type="Proteomes" id="UP000428325">
    <property type="component" value="Chromosome"/>
</dbReference>
<dbReference type="OrthoDB" id="385165at2157"/>
<dbReference type="RefSeq" id="WP_157689459.1">
    <property type="nucleotide sequence ID" value="NZ_CP034345.1"/>
</dbReference>
<proteinExistence type="predicted"/>
<dbReference type="AlphaFoldDB" id="A0A6B9FG47"/>
<dbReference type="KEGG" id="hra:EI982_09470"/>
<reference evidence="1 2" key="1">
    <citation type="submission" date="2018-12" db="EMBL/GenBank/DDBJ databases">
        <title>Complete genome sequence of Haloplanus rallus MBLA0036.</title>
        <authorList>
            <person name="Nam Y.-d."/>
            <person name="Kang J."/>
            <person name="Chung W.-H."/>
            <person name="Park Y.S."/>
        </authorList>
    </citation>
    <scope>NUCLEOTIDE SEQUENCE [LARGE SCALE GENOMIC DNA]</scope>
    <source>
        <strain evidence="1 2">MBLA0036</strain>
    </source>
</reference>
<dbReference type="GeneID" id="43369765"/>
<sequence length="138" mass="15708">MTQADERRDTIHFSESVDPGETITLTKEMDRDATIETIEVRIYRGAEFALQATPFKDVEPSSDTERRVPLLTYRGREYIAGDADRFSFPVAREVREGRTVGVEVENTADQYAYNFNVSIVVEYAGGASRILAPLRRWL</sequence>
<name>A0A6B9FG47_9EURY</name>
<evidence type="ECO:0000313" key="1">
    <source>
        <dbReference type="EMBL" id="QGX95003.1"/>
    </source>
</evidence>